<dbReference type="OrthoDB" id="389803at2"/>
<gene>
    <name evidence="1" type="ORF">STURON_00420</name>
</gene>
<keyword evidence="2" id="KW-1185">Reference proteome</keyword>
<evidence type="ECO:0000313" key="2">
    <source>
        <dbReference type="Proteomes" id="UP000067243"/>
    </source>
</evidence>
<evidence type="ECO:0000313" key="1">
    <source>
        <dbReference type="EMBL" id="AKU79666.1"/>
    </source>
</evidence>
<dbReference type="KEGG" id="stur:STURON_00420"/>
<dbReference type="Proteomes" id="UP000067243">
    <property type="component" value="Chromosome"/>
</dbReference>
<proteinExistence type="predicted"/>
<dbReference type="RefSeq" id="WP_075048260.1">
    <property type="nucleotide sequence ID" value="NZ_CP012328.1"/>
</dbReference>
<accession>A0A0K1P5Q8</accession>
<dbReference type="AlphaFoldDB" id="A0A0K1P5Q8"/>
<name>A0A0K1P5Q8_9MOLU</name>
<dbReference type="PATRIC" id="fig|216946.3.peg.419"/>
<sequence>MTVKFADNEDKIYESLGNDINSAWDVTYNANENVTYSWKNEQTDWKDESIAPNKALYDYIMHKDNGIQTIVDDSGESQSQENIKAVEEYVKSNYINKWYKNYLSEVESFDSKLKSDTELNAIVKKTTSIKNLKLKGLVIKIGEYESELDGFSIVFGYTTNNKDFESSESESSNENYKSVLANLEAGIKSFQDTFGVEKPTSDKKAIAYTGKSNNESITKNLWDTYDMAKISNNDKYGWIYLWQKTQISNLNQYLSLKAVDQAEFRNNLLTKGNQSDFSIEVSYSPKEQIPVRLALSNNNNEGDKTNGFIIDGYYDKSLVTSVIRYMDIKFKLNFININFRVDSMFVNHSNRWNSLIQKL</sequence>
<organism evidence="1 2">
    <name type="scientific">Spiroplasma turonicum</name>
    <dbReference type="NCBI Taxonomy" id="216946"/>
    <lineage>
        <taxon>Bacteria</taxon>
        <taxon>Bacillati</taxon>
        <taxon>Mycoplasmatota</taxon>
        <taxon>Mollicutes</taxon>
        <taxon>Entomoplasmatales</taxon>
        <taxon>Spiroplasmataceae</taxon>
        <taxon>Spiroplasma</taxon>
    </lineage>
</organism>
<protein>
    <submittedName>
        <fullName evidence="1">Uncharacterized protein</fullName>
    </submittedName>
</protein>
<reference evidence="1 2" key="1">
    <citation type="journal article" date="2015" name="Genome Announc.">
        <title>Complete Genome Sequence of Spiroplasma turonicum Strain Tab4cT, a Parasite of a Horse Fly, Haematopota sp. (Diptera: Tabanidae).</title>
        <authorList>
            <person name="Davis R.E."/>
            <person name="Shao J."/>
            <person name="Zhao Y."/>
            <person name="Gasparich G.E."/>
            <person name="Gaynor B.J."/>
            <person name="Donofrio N."/>
        </authorList>
    </citation>
    <scope>NUCLEOTIDE SEQUENCE [LARGE SCALE GENOMIC DNA]</scope>
    <source>
        <strain evidence="1 2">Tab4c</strain>
    </source>
</reference>
<dbReference type="EMBL" id="CP012328">
    <property type="protein sequence ID" value="AKU79666.1"/>
    <property type="molecule type" value="Genomic_DNA"/>
</dbReference>